<reference evidence="5" key="1">
    <citation type="submission" date="2020-01" db="EMBL/GenBank/DDBJ databases">
        <title>Draft genome sequence of the Termite Coptotermes fromosanus.</title>
        <authorList>
            <person name="Itakura S."/>
            <person name="Yosikawa Y."/>
            <person name="Umezawa K."/>
        </authorList>
    </citation>
    <scope>NUCLEOTIDE SEQUENCE [LARGE SCALE GENOMIC DNA]</scope>
</reference>
<dbReference type="PRINTS" id="PR00320">
    <property type="entry name" value="GPROTEINBRPT"/>
</dbReference>
<dbReference type="Proteomes" id="UP000502823">
    <property type="component" value="Unassembled WGS sequence"/>
</dbReference>
<dbReference type="PANTHER" id="PTHR44489">
    <property type="match status" value="1"/>
</dbReference>
<evidence type="ECO:0000256" key="3">
    <source>
        <dbReference type="PROSITE-ProRule" id="PRU00221"/>
    </source>
</evidence>
<protein>
    <recommendedName>
        <fullName evidence="6">WD domain containing protein</fullName>
    </recommendedName>
</protein>
<sequence>MPLAITATASDQDKHLGEVYAVIFHNDKLYSAAVDGKIKVWDANLQLEAEFQAHESAIYHIAAKDNIIYSCSTDGTIQAWSLETLKHVKTLFESSEEETLRLYVIDGKLYSGNDKGMLSVWEDDAMLCQFSMVEEIRDFTIIEKFIYTVRDRDVCINELVPGDKGRYITRMTLEGRSPLSVVGNKMCFASRFGNNICVHDNTKATNFKKLGELQGHNMIVNALCGFEDSTLFSGGYDETVRQWNLETLKCVSTCDIGFCGNTICIGSQGHVYVAGDNGFIKRLDNK</sequence>
<dbReference type="Pfam" id="PF00400">
    <property type="entry name" value="WD40"/>
    <property type="match status" value="3"/>
</dbReference>
<dbReference type="InterPro" id="IPR020472">
    <property type="entry name" value="WD40_PAC1"/>
</dbReference>
<dbReference type="PROSITE" id="PS50082">
    <property type="entry name" value="WD_REPEATS_2"/>
    <property type="match status" value="3"/>
</dbReference>
<name>A0A6L2PWM1_COPFO</name>
<accession>A0A6L2PWM1</accession>
<evidence type="ECO:0008006" key="6">
    <source>
        <dbReference type="Google" id="ProtNLM"/>
    </source>
</evidence>
<dbReference type="InterPro" id="IPR036322">
    <property type="entry name" value="WD40_repeat_dom_sf"/>
</dbReference>
<dbReference type="InterPro" id="IPR015943">
    <property type="entry name" value="WD40/YVTN_repeat-like_dom_sf"/>
</dbReference>
<evidence type="ECO:0000256" key="1">
    <source>
        <dbReference type="ARBA" id="ARBA00022574"/>
    </source>
</evidence>
<evidence type="ECO:0000313" key="4">
    <source>
        <dbReference type="EMBL" id="GFG34127.1"/>
    </source>
</evidence>
<proteinExistence type="predicted"/>
<dbReference type="InterPro" id="IPR001680">
    <property type="entry name" value="WD40_rpt"/>
</dbReference>
<dbReference type="AlphaFoldDB" id="A0A6L2PWM1"/>
<dbReference type="OrthoDB" id="6262491at2759"/>
<dbReference type="PANTHER" id="PTHR44489:SF11">
    <property type="entry name" value="WD REPEAT DOMAIN 86"/>
    <property type="match status" value="1"/>
</dbReference>
<keyword evidence="2" id="KW-0677">Repeat</keyword>
<evidence type="ECO:0000313" key="5">
    <source>
        <dbReference type="Proteomes" id="UP000502823"/>
    </source>
</evidence>
<dbReference type="InterPro" id="IPR044715">
    <property type="entry name" value="WDR86-like"/>
</dbReference>
<keyword evidence="1 3" id="KW-0853">WD repeat</keyword>
<dbReference type="InParanoid" id="A0A6L2PWM1"/>
<dbReference type="EMBL" id="BLKM01000468">
    <property type="protein sequence ID" value="GFG34127.1"/>
    <property type="molecule type" value="Genomic_DNA"/>
</dbReference>
<feature type="repeat" description="WD" evidence="3">
    <location>
        <begin position="51"/>
        <end position="90"/>
    </location>
</feature>
<evidence type="ECO:0000256" key="2">
    <source>
        <dbReference type="ARBA" id="ARBA00022737"/>
    </source>
</evidence>
<feature type="repeat" description="WD" evidence="3">
    <location>
        <begin position="213"/>
        <end position="253"/>
    </location>
</feature>
<organism evidence="4 5">
    <name type="scientific">Coptotermes formosanus</name>
    <name type="common">Formosan subterranean termite</name>
    <dbReference type="NCBI Taxonomy" id="36987"/>
    <lineage>
        <taxon>Eukaryota</taxon>
        <taxon>Metazoa</taxon>
        <taxon>Ecdysozoa</taxon>
        <taxon>Arthropoda</taxon>
        <taxon>Hexapoda</taxon>
        <taxon>Insecta</taxon>
        <taxon>Pterygota</taxon>
        <taxon>Neoptera</taxon>
        <taxon>Polyneoptera</taxon>
        <taxon>Dictyoptera</taxon>
        <taxon>Blattodea</taxon>
        <taxon>Blattoidea</taxon>
        <taxon>Termitoidae</taxon>
        <taxon>Rhinotermitidae</taxon>
        <taxon>Coptotermes</taxon>
    </lineage>
</organism>
<keyword evidence="5" id="KW-1185">Reference proteome</keyword>
<feature type="repeat" description="WD" evidence="3">
    <location>
        <begin position="12"/>
        <end position="42"/>
    </location>
</feature>
<dbReference type="SUPFAM" id="SSF50978">
    <property type="entry name" value="WD40 repeat-like"/>
    <property type="match status" value="1"/>
</dbReference>
<gene>
    <name evidence="4" type="ORF">Cfor_05582</name>
</gene>
<comment type="caution">
    <text evidence="4">The sequence shown here is derived from an EMBL/GenBank/DDBJ whole genome shotgun (WGS) entry which is preliminary data.</text>
</comment>
<dbReference type="Gene3D" id="2.130.10.10">
    <property type="entry name" value="YVTN repeat-like/Quinoprotein amine dehydrogenase"/>
    <property type="match status" value="2"/>
</dbReference>
<dbReference type="SMART" id="SM00320">
    <property type="entry name" value="WD40"/>
    <property type="match status" value="4"/>
</dbReference>